<evidence type="ECO:0000256" key="9">
    <source>
        <dbReference type="PROSITE-ProRule" id="PRU01373"/>
    </source>
</evidence>
<evidence type="ECO:0000256" key="10">
    <source>
        <dbReference type="SAM" id="SignalP"/>
    </source>
</evidence>
<keyword evidence="10" id="KW-0732">Signal</keyword>
<dbReference type="InterPro" id="IPR005490">
    <property type="entry name" value="LD_TPept_cat_dom"/>
</dbReference>
<dbReference type="InterPro" id="IPR038063">
    <property type="entry name" value="Transpep_catalytic_dom"/>
</dbReference>
<dbReference type="OrthoDB" id="9795305at2"/>
<evidence type="ECO:0000256" key="4">
    <source>
        <dbReference type="ARBA" id="ARBA00022679"/>
    </source>
</evidence>
<gene>
    <name evidence="12" type="ORF">JM93_01088</name>
</gene>
<keyword evidence="8 9" id="KW-0961">Cell wall biogenesis/degradation</keyword>
<dbReference type="RefSeq" id="WP_145341149.1">
    <property type="nucleotide sequence ID" value="NZ_SMLY01000086.1"/>
</dbReference>
<evidence type="ECO:0000256" key="5">
    <source>
        <dbReference type="ARBA" id="ARBA00022801"/>
    </source>
</evidence>
<dbReference type="SUPFAM" id="SSF141523">
    <property type="entry name" value="L,D-transpeptidase catalytic domain-like"/>
    <property type="match status" value="1"/>
</dbReference>
<dbReference type="GO" id="GO:0016757">
    <property type="term" value="F:glycosyltransferase activity"/>
    <property type="evidence" value="ECO:0007669"/>
    <property type="project" value="UniProtKB-KW"/>
</dbReference>
<evidence type="ECO:0000256" key="3">
    <source>
        <dbReference type="ARBA" id="ARBA00022676"/>
    </source>
</evidence>
<keyword evidence="5" id="KW-0378">Hydrolase</keyword>
<dbReference type="GO" id="GO:0005576">
    <property type="term" value="C:extracellular region"/>
    <property type="evidence" value="ECO:0007669"/>
    <property type="project" value="TreeGrafter"/>
</dbReference>
<evidence type="ECO:0000256" key="8">
    <source>
        <dbReference type="ARBA" id="ARBA00023316"/>
    </source>
</evidence>
<evidence type="ECO:0000256" key="7">
    <source>
        <dbReference type="ARBA" id="ARBA00022984"/>
    </source>
</evidence>
<sequence>MISRRCLLAGAGASLAGAAVSATGAPAFAHHTKLDPKFSPQRVRFFGYDRGIVVVDTGNHFLYLVEGWGRARRYGVGVGRAGLSLKGEAIVERKAEWPRWRPTDNMIRRSPEKYARYAKGMAGGPGNPLGSRALYLYRNGRDTMYRIHGTTQPWTVGRSVSNGCIRMVNAHVEDLYERVPLGTRVVIL</sequence>
<dbReference type="CDD" id="cd16913">
    <property type="entry name" value="YkuD_like"/>
    <property type="match status" value="1"/>
</dbReference>
<dbReference type="PANTHER" id="PTHR30582">
    <property type="entry name" value="L,D-TRANSPEPTIDASE"/>
    <property type="match status" value="1"/>
</dbReference>
<dbReference type="AlphaFoldDB" id="A0A562T930"/>
<proteinExistence type="inferred from homology"/>
<evidence type="ECO:0000256" key="1">
    <source>
        <dbReference type="ARBA" id="ARBA00004752"/>
    </source>
</evidence>
<dbReference type="InterPro" id="IPR006311">
    <property type="entry name" value="TAT_signal"/>
</dbReference>
<accession>A0A562T930</accession>
<reference evidence="12 13" key="1">
    <citation type="submission" date="2019-07" db="EMBL/GenBank/DDBJ databases">
        <title>Genomic Encyclopedia of Archaeal and Bacterial Type Strains, Phase II (KMG-II): from individual species to whole genera.</title>
        <authorList>
            <person name="Goeker M."/>
        </authorList>
    </citation>
    <scope>NUCLEOTIDE SEQUENCE [LARGE SCALE GENOMIC DNA]</scope>
    <source>
        <strain evidence="12 13">ATCC BAA-252</strain>
    </source>
</reference>
<dbReference type="GO" id="GO:0071972">
    <property type="term" value="F:peptidoglycan L,D-transpeptidase activity"/>
    <property type="evidence" value="ECO:0007669"/>
    <property type="project" value="TreeGrafter"/>
</dbReference>
<dbReference type="Gene3D" id="2.40.440.10">
    <property type="entry name" value="L,D-transpeptidase catalytic domain-like"/>
    <property type="match status" value="1"/>
</dbReference>
<dbReference type="Proteomes" id="UP000320593">
    <property type="component" value="Unassembled WGS sequence"/>
</dbReference>
<comment type="similarity">
    <text evidence="2">Belongs to the YkuD family.</text>
</comment>
<organism evidence="12 13">
    <name type="scientific">Roseibium hamelinense</name>
    <dbReference type="NCBI Taxonomy" id="150831"/>
    <lineage>
        <taxon>Bacteria</taxon>
        <taxon>Pseudomonadati</taxon>
        <taxon>Pseudomonadota</taxon>
        <taxon>Alphaproteobacteria</taxon>
        <taxon>Hyphomicrobiales</taxon>
        <taxon>Stappiaceae</taxon>
        <taxon>Roseibium</taxon>
    </lineage>
</organism>
<dbReference type="PROSITE" id="PS51318">
    <property type="entry name" value="TAT"/>
    <property type="match status" value="1"/>
</dbReference>
<evidence type="ECO:0000256" key="6">
    <source>
        <dbReference type="ARBA" id="ARBA00022960"/>
    </source>
</evidence>
<dbReference type="GO" id="GO:0008360">
    <property type="term" value="P:regulation of cell shape"/>
    <property type="evidence" value="ECO:0007669"/>
    <property type="project" value="UniProtKB-UniRule"/>
</dbReference>
<protein>
    <submittedName>
        <fullName evidence="12">L,D-transpeptidase-like protein</fullName>
    </submittedName>
</protein>
<comment type="pathway">
    <text evidence="1 9">Cell wall biogenesis; peptidoglycan biosynthesis.</text>
</comment>
<dbReference type="PANTHER" id="PTHR30582:SF24">
    <property type="entry name" value="L,D-TRANSPEPTIDASE ERFK_SRFK-RELATED"/>
    <property type="match status" value="1"/>
</dbReference>
<evidence type="ECO:0000313" key="12">
    <source>
        <dbReference type="EMBL" id="TWI90111.1"/>
    </source>
</evidence>
<keyword evidence="3" id="KW-0328">Glycosyltransferase</keyword>
<dbReference type="FunFam" id="2.40.440.10:FF:000002">
    <property type="entry name" value="L,D-transpeptidase ErfK/SrfK"/>
    <property type="match status" value="1"/>
</dbReference>
<dbReference type="PROSITE" id="PS52029">
    <property type="entry name" value="LD_TPASE"/>
    <property type="match status" value="1"/>
</dbReference>
<evidence type="ECO:0000256" key="2">
    <source>
        <dbReference type="ARBA" id="ARBA00005992"/>
    </source>
</evidence>
<dbReference type="GO" id="GO:0071555">
    <property type="term" value="P:cell wall organization"/>
    <property type="evidence" value="ECO:0007669"/>
    <property type="project" value="UniProtKB-UniRule"/>
</dbReference>
<dbReference type="GO" id="GO:0018104">
    <property type="term" value="P:peptidoglycan-protein cross-linking"/>
    <property type="evidence" value="ECO:0007669"/>
    <property type="project" value="TreeGrafter"/>
</dbReference>
<dbReference type="Pfam" id="PF03734">
    <property type="entry name" value="YkuD"/>
    <property type="match status" value="1"/>
</dbReference>
<feature type="chain" id="PRO_5021991426" evidence="10">
    <location>
        <begin position="19"/>
        <end position="188"/>
    </location>
</feature>
<feature type="domain" description="L,D-TPase catalytic" evidence="11">
    <location>
        <begin position="51"/>
        <end position="188"/>
    </location>
</feature>
<dbReference type="UniPathway" id="UPA00219"/>
<keyword evidence="13" id="KW-1185">Reference proteome</keyword>
<feature type="active site" description="Proton donor/acceptor" evidence="9">
    <location>
        <position position="148"/>
    </location>
</feature>
<feature type="active site" description="Nucleophile" evidence="9">
    <location>
        <position position="164"/>
    </location>
</feature>
<keyword evidence="7 9" id="KW-0573">Peptidoglycan synthesis</keyword>
<name>A0A562T930_9HYPH</name>
<evidence type="ECO:0000313" key="13">
    <source>
        <dbReference type="Proteomes" id="UP000320593"/>
    </source>
</evidence>
<comment type="caution">
    <text evidence="12">The sequence shown here is derived from an EMBL/GenBank/DDBJ whole genome shotgun (WGS) entry which is preliminary data.</text>
</comment>
<keyword evidence="4" id="KW-0808">Transferase</keyword>
<dbReference type="EMBL" id="VLLF01000002">
    <property type="protein sequence ID" value="TWI90111.1"/>
    <property type="molecule type" value="Genomic_DNA"/>
</dbReference>
<feature type="signal peptide" evidence="10">
    <location>
        <begin position="1"/>
        <end position="18"/>
    </location>
</feature>
<dbReference type="InterPro" id="IPR050979">
    <property type="entry name" value="LD-transpeptidase"/>
</dbReference>
<keyword evidence="6 9" id="KW-0133">Cell shape</keyword>
<evidence type="ECO:0000259" key="11">
    <source>
        <dbReference type="PROSITE" id="PS52029"/>
    </source>
</evidence>